<proteinExistence type="predicted"/>
<evidence type="ECO:0000256" key="1">
    <source>
        <dbReference type="SAM" id="MobiDB-lite"/>
    </source>
</evidence>
<evidence type="ECO:0000313" key="3">
    <source>
        <dbReference type="EMBL" id="CAF9935848.1"/>
    </source>
</evidence>
<organism evidence="3 4">
    <name type="scientific">Imshaugia aleurites</name>
    <dbReference type="NCBI Taxonomy" id="172621"/>
    <lineage>
        <taxon>Eukaryota</taxon>
        <taxon>Fungi</taxon>
        <taxon>Dikarya</taxon>
        <taxon>Ascomycota</taxon>
        <taxon>Pezizomycotina</taxon>
        <taxon>Lecanoromycetes</taxon>
        <taxon>OSLEUM clade</taxon>
        <taxon>Lecanoromycetidae</taxon>
        <taxon>Lecanorales</taxon>
        <taxon>Lecanorineae</taxon>
        <taxon>Parmeliaceae</taxon>
        <taxon>Imshaugia</taxon>
    </lineage>
</organism>
<feature type="transmembrane region" description="Helical" evidence="2">
    <location>
        <begin position="100"/>
        <end position="123"/>
    </location>
</feature>
<keyword evidence="2" id="KW-0812">Transmembrane</keyword>
<protein>
    <submittedName>
        <fullName evidence="3">Uncharacterized protein</fullName>
    </submittedName>
</protein>
<dbReference type="OrthoDB" id="10349033at2759"/>
<evidence type="ECO:0000313" key="4">
    <source>
        <dbReference type="Proteomes" id="UP000664534"/>
    </source>
</evidence>
<accession>A0A8H3GA28</accession>
<gene>
    <name evidence="3" type="ORF">IMSHALPRED_010372</name>
</gene>
<keyword evidence="4" id="KW-1185">Reference proteome</keyword>
<dbReference type="Proteomes" id="UP000664534">
    <property type="component" value="Unassembled WGS sequence"/>
</dbReference>
<keyword evidence="2" id="KW-1133">Transmembrane helix</keyword>
<feature type="transmembrane region" description="Helical" evidence="2">
    <location>
        <begin position="130"/>
        <end position="148"/>
    </location>
</feature>
<comment type="caution">
    <text evidence="3">The sequence shown here is derived from an EMBL/GenBank/DDBJ whole genome shotgun (WGS) entry which is preliminary data.</text>
</comment>
<reference evidence="3" key="1">
    <citation type="submission" date="2021-03" db="EMBL/GenBank/DDBJ databases">
        <authorList>
            <person name="Tagirdzhanova G."/>
        </authorList>
    </citation>
    <scope>NUCLEOTIDE SEQUENCE</scope>
</reference>
<dbReference type="EMBL" id="CAJPDT010000086">
    <property type="protein sequence ID" value="CAF9935848.1"/>
    <property type="molecule type" value="Genomic_DNA"/>
</dbReference>
<dbReference type="AlphaFoldDB" id="A0A8H3GA28"/>
<evidence type="ECO:0000256" key="2">
    <source>
        <dbReference type="SAM" id="Phobius"/>
    </source>
</evidence>
<feature type="compositionally biased region" description="Basic and acidic residues" evidence="1">
    <location>
        <begin position="8"/>
        <end position="18"/>
    </location>
</feature>
<keyword evidence="2" id="KW-0472">Membrane</keyword>
<sequence>MLEALNELSDRLSKEKSVEPAPPNALQQLFANLLCYGETLPAMPKKTRARIAAVFTGPTGLFPADLIPSLNQLRTLHTVLKTHWEASRHLDTTKAVPYPWLSFGMALCYFLAVSTWLATLMYFIYKACTVGIIAAIWGCLIAAIPYTIGLGKPFATIVLLFPWLVLTVVQRA</sequence>
<name>A0A8H3GA28_9LECA</name>
<feature type="region of interest" description="Disordered" evidence="1">
    <location>
        <begin position="1"/>
        <end position="20"/>
    </location>
</feature>
<feature type="transmembrane region" description="Helical" evidence="2">
    <location>
        <begin position="154"/>
        <end position="170"/>
    </location>
</feature>